<name>A0A9W9HT80_9EURO</name>
<dbReference type="AlphaFoldDB" id="A0A9W9HT80"/>
<reference evidence="2" key="1">
    <citation type="submission" date="2022-11" db="EMBL/GenBank/DDBJ databases">
        <authorList>
            <person name="Petersen C."/>
        </authorList>
    </citation>
    <scope>NUCLEOTIDE SEQUENCE</scope>
    <source>
        <strain evidence="2">IBT 26290</strain>
    </source>
</reference>
<proteinExistence type="predicted"/>
<keyword evidence="3" id="KW-1185">Reference proteome</keyword>
<dbReference type="EMBL" id="JAPQKN010000006">
    <property type="protein sequence ID" value="KAJ5157051.1"/>
    <property type="molecule type" value="Genomic_DNA"/>
</dbReference>
<evidence type="ECO:0000256" key="1">
    <source>
        <dbReference type="SAM" id="MobiDB-lite"/>
    </source>
</evidence>
<organism evidence="2 3">
    <name type="scientific">Penicillium canariense</name>
    <dbReference type="NCBI Taxonomy" id="189055"/>
    <lineage>
        <taxon>Eukaryota</taxon>
        <taxon>Fungi</taxon>
        <taxon>Dikarya</taxon>
        <taxon>Ascomycota</taxon>
        <taxon>Pezizomycotina</taxon>
        <taxon>Eurotiomycetes</taxon>
        <taxon>Eurotiomycetidae</taxon>
        <taxon>Eurotiales</taxon>
        <taxon>Aspergillaceae</taxon>
        <taxon>Penicillium</taxon>
    </lineage>
</organism>
<dbReference type="Proteomes" id="UP001149163">
    <property type="component" value="Unassembled WGS sequence"/>
</dbReference>
<accession>A0A9W9HT80</accession>
<dbReference type="RefSeq" id="XP_056540040.1">
    <property type="nucleotide sequence ID" value="XM_056690275.1"/>
</dbReference>
<dbReference type="GeneID" id="81429451"/>
<evidence type="ECO:0000313" key="2">
    <source>
        <dbReference type="EMBL" id="KAJ5157051.1"/>
    </source>
</evidence>
<protein>
    <submittedName>
        <fullName evidence="2">Uncharacterized protein</fullName>
    </submittedName>
</protein>
<sequence>MRLSITLRGGSLCSPWSVPLPIGHTESIQDPYIHTTLPLSRIYVCIYVSLYLGMIISDFYGGGQLVICFPFPPATATGNPQCSPGGNAELDSSIAPVAPQVQKISALQKSFQGANLAVKNDLQKDSRAKNKRWQGGGGGANESAGRLALSRESMNYGRANQQAARTWTLRYLALHWHSDVRDGAKPSQLALTSDIPRWALDQSWNIRDALHGPASKDQRVPSSLGA</sequence>
<evidence type="ECO:0000313" key="3">
    <source>
        <dbReference type="Proteomes" id="UP001149163"/>
    </source>
</evidence>
<comment type="caution">
    <text evidence="2">The sequence shown here is derived from an EMBL/GenBank/DDBJ whole genome shotgun (WGS) entry which is preliminary data.</text>
</comment>
<reference evidence="2" key="2">
    <citation type="journal article" date="2023" name="IMA Fungus">
        <title>Comparative genomic study of the Penicillium genus elucidates a diverse pangenome and 15 lateral gene transfer events.</title>
        <authorList>
            <person name="Petersen C."/>
            <person name="Sorensen T."/>
            <person name="Nielsen M.R."/>
            <person name="Sondergaard T.E."/>
            <person name="Sorensen J.L."/>
            <person name="Fitzpatrick D.A."/>
            <person name="Frisvad J.C."/>
            <person name="Nielsen K.L."/>
        </authorList>
    </citation>
    <scope>NUCLEOTIDE SEQUENCE</scope>
    <source>
        <strain evidence="2">IBT 26290</strain>
    </source>
</reference>
<gene>
    <name evidence="2" type="ORF">N7482_008151</name>
</gene>
<feature type="region of interest" description="Disordered" evidence="1">
    <location>
        <begin position="125"/>
        <end position="144"/>
    </location>
</feature>